<evidence type="ECO:0000313" key="1">
    <source>
        <dbReference type="EMBL" id="KJZ82305.1"/>
    </source>
</evidence>
<dbReference type="EMBL" id="JMTK01000002">
    <property type="protein sequence ID" value="KJZ82305.1"/>
    <property type="molecule type" value="Genomic_DNA"/>
</dbReference>
<dbReference type="AlphaFoldDB" id="A0A0F4VM22"/>
<name>A0A0F4VM22_9HYPH</name>
<proteinExistence type="predicted"/>
<gene>
    <name evidence="1" type="ORF">DJ66_1055</name>
</gene>
<reference evidence="1 2" key="1">
    <citation type="journal article" date="2015" name="Phytopathology">
        <title>Genomes of Candidatus Liberibacter solanacearum haplotype A from New Zealand and the USA suggest significant genome plasticity in the species.</title>
        <authorList>
            <person name="Thompson S.M."/>
            <person name="Johnson C.P."/>
            <person name="Lu A.Y."/>
            <person name="Frampton R.A."/>
            <person name="Sullivan K.L."/>
            <person name="Fiers M.W."/>
            <person name="Crowhurst R.N."/>
            <person name="Pitman A.R."/>
            <person name="Scott I."/>
            <person name="Gudmestad N.C."/>
            <person name="Smith G.R."/>
        </authorList>
    </citation>
    <scope>NUCLEOTIDE SEQUENCE [LARGE SCALE GENOMIC DNA]</scope>
    <source>
        <strain evidence="1 2">LsoNZ1</strain>
    </source>
</reference>
<dbReference type="PATRIC" id="fig|556287.9.peg.1073"/>
<dbReference type="Proteomes" id="UP000033731">
    <property type="component" value="Unassembled WGS sequence"/>
</dbReference>
<accession>A0A0F4VM22</accession>
<organism evidence="1 2">
    <name type="scientific">Candidatus Liberibacter solanacearum</name>
    <dbReference type="NCBI Taxonomy" id="556287"/>
    <lineage>
        <taxon>Bacteria</taxon>
        <taxon>Pseudomonadati</taxon>
        <taxon>Pseudomonadota</taxon>
        <taxon>Alphaproteobacteria</taxon>
        <taxon>Hyphomicrobiales</taxon>
        <taxon>Rhizobiaceae</taxon>
        <taxon>Liberibacter</taxon>
    </lineage>
</organism>
<evidence type="ECO:0000313" key="2">
    <source>
        <dbReference type="Proteomes" id="UP000033731"/>
    </source>
</evidence>
<protein>
    <submittedName>
        <fullName evidence="1">Uncharacterized protein</fullName>
    </submittedName>
</protein>
<keyword evidence="2" id="KW-1185">Reference proteome</keyword>
<sequence length="51" mass="6062">MGGYANERYKEYHLCRSNNNDLFSSKASRNILIKKHNISNNFFYLNMFAII</sequence>
<comment type="caution">
    <text evidence="1">The sequence shown here is derived from an EMBL/GenBank/DDBJ whole genome shotgun (WGS) entry which is preliminary data.</text>
</comment>